<dbReference type="FunFam" id="3.90.800.10:FF:000001">
    <property type="entry name" value="Glutamine--tRNA ligase"/>
    <property type="match status" value="1"/>
</dbReference>
<dbReference type="PROSITE" id="PS00178">
    <property type="entry name" value="AA_TRNA_LIGASE_I"/>
    <property type="match status" value="1"/>
</dbReference>
<comment type="caution">
    <text evidence="9">Lacks conserved residue(s) required for the propagation of feature annotation.</text>
</comment>
<sequence length="561" mass="64090">MSETSMPPAEAPAGNRHFIRQIIDADLAAGRVSKVVTRFPPEPNGYLHIGHAKAICLDFGMAKEYGGECHLRMDDTNPTREDVEYVEAIQRDVRWLGFDWGENYFHASDYFDEIYAYAIRLIKLGKAYVCHLSAEEWKDYRGVPEKPGKPSPWRERSVEENLAEFEKMTRGEYDEGAATLRAKVDMASPNMHMRDPVIYRVRKTAHHNTGDKWLVYPMYDFAHPLEDAIEGVTHSICTLEFEVHRPFYDWVIDTLKPASRPHQYEFARLNLTYTVMSKRRLLELVQEKRVNGWDDPRMPTVCGLRRRGFTPESIRNFCEIIGVTKYNSMTDVALLEHVVRADLNKTSPRAMAVMNPLKLVIENYPEHLVENLPAVNNPEDEAAGTRLVPFSRELFIEREDFMEDAPKKFFRLTPGREVRLRWAYVVRCVGCEKDADGNVSVVRCVYDPETRGGNTPDGRKVKATIHWVSAAHAVPAEVRLYDRLFVKEDPTDVPEGGDWRDNLNPDSLKTATALVEPSLADVPAGARFQFERIGYFCADPDSAPGAPVFNRTVTLKDSKKF</sequence>
<dbReference type="InterPro" id="IPR004514">
    <property type="entry name" value="Gln-tRNA-synth"/>
</dbReference>
<dbReference type="InterPro" id="IPR020058">
    <property type="entry name" value="Glu/Gln-tRNA-synth_Ib_cat-dom"/>
</dbReference>
<gene>
    <name evidence="9" type="primary">glnS</name>
    <name evidence="14" type="ORF">IAC75_02150</name>
</gene>
<keyword evidence="4 9" id="KW-0547">Nucleotide-binding</keyword>
<dbReference type="InterPro" id="IPR020059">
    <property type="entry name" value="Glu/Gln-tRNA-synth_Ib_codon-bd"/>
</dbReference>
<feature type="domain" description="Glutamyl/glutaminyl-tRNA synthetase class Ib anti-codon binding" evidence="12">
    <location>
        <begin position="347"/>
        <end position="447"/>
    </location>
</feature>
<dbReference type="FunFam" id="3.40.50.620:FF:000037">
    <property type="entry name" value="Glutamine--tRNA ligase cytoplasmic"/>
    <property type="match status" value="1"/>
</dbReference>
<comment type="subcellular location">
    <subcellularLocation>
        <location evidence="9">Cytoplasm</location>
    </subcellularLocation>
</comment>
<reference evidence="14" key="1">
    <citation type="submission" date="2020-10" db="EMBL/GenBank/DDBJ databases">
        <authorList>
            <person name="Gilroy R."/>
        </authorList>
    </citation>
    <scope>NUCLEOTIDE SEQUENCE</scope>
    <source>
        <strain evidence="14">10669</strain>
    </source>
</reference>
<dbReference type="Gene3D" id="2.40.240.10">
    <property type="entry name" value="Ribosomal Protein L25, Chain P"/>
    <property type="match status" value="2"/>
</dbReference>
<dbReference type="GO" id="GO:0006424">
    <property type="term" value="P:glutamyl-tRNA aminoacylation"/>
    <property type="evidence" value="ECO:0007669"/>
    <property type="project" value="UniProtKB-UniRule"/>
</dbReference>
<comment type="catalytic activity">
    <reaction evidence="8 9">
        <text>tRNA(Gln) + L-glutamine + ATP = L-glutaminyl-tRNA(Gln) + AMP + diphosphate</text>
        <dbReference type="Rhea" id="RHEA:20121"/>
        <dbReference type="Rhea" id="RHEA-COMP:9662"/>
        <dbReference type="Rhea" id="RHEA-COMP:9681"/>
        <dbReference type="ChEBI" id="CHEBI:30616"/>
        <dbReference type="ChEBI" id="CHEBI:33019"/>
        <dbReference type="ChEBI" id="CHEBI:58359"/>
        <dbReference type="ChEBI" id="CHEBI:78442"/>
        <dbReference type="ChEBI" id="CHEBI:78521"/>
        <dbReference type="ChEBI" id="CHEBI:456215"/>
        <dbReference type="EC" id="6.1.1.18"/>
    </reaction>
</comment>
<reference evidence="14" key="2">
    <citation type="journal article" date="2021" name="PeerJ">
        <title>Extensive microbial diversity within the chicken gut microbiome revealed by metagenomics and culture.</title>
        <authorList>
            <person name="Gilroy R."/>
            <person name="Ravi A."/>
            <person name="Getino M."/>
            <person name="Pursley I."/>
            <person name="Horton D.L."/>
            <person name="Alikhan N.F."/>
            <person name="Baker D."/>
            <person name="Gharbi K."/>
            <person name="Hall N."/>
            <person name="Watson M."/>
            <person name="Adriaenssens E.M."/>
            <person name="Foster-Nyarko E."/>
            <person name="Jarju S."/>
            <person name="Secka A."/>
            <person name="Antonio M."/>
            <person name="Oren A."/>
            <person name="Chaudhuri R.R."/>
            <person name="La Ragione R."/>
            <person name="Hildebrand F."/>
            <person name="Pallen M.J."/>
        </authorList>
    </citation>
    <scope>NUCLEOTIDE SEQUENCE</scope>
    <source>
        <strain evidence="14">10669</strain>
    </source>
</reference>
<feature type="domain" description="tRNA synthetases class I (E and Q) anti-codon binding" evidence="13">
    <location>
        <begin position="464"/>
        <end position="539"/>
    </location>
</feature>
<dbReference type="InterPro" id="IPR001412">
    <property type="entry name" value="aa-tRNA-synth_I_CS"/>
</dbReference>
<dbReference type="PRINTS" id="PR00987">
    <property type="entry name" value="TRNASYNTHGLU"/>
</dbReference>
<dbReference type="GO" id="GO:0005524">
    <property type="term" value="F:ATP binding"/>
    <property type="evidence" value="ECO:0007669"/>
    <property type="project" value="UniProtKB-UniRule"/>
</dbReference>
<dbReference type="InterPro" id="IPR014729">
    <property type="entry name" value="Rossmann-like_a/b/a_fold"/>
</dbReference>
<comment type="subunit">
    <text evidence="9">Monomer.</text>
</comment>
<dbReference type="CDD" id="cd00807">
    <property type="entry name" value="GlnRS_core"/>
    <property type="match status" value="1"/>
</dbReference>
<dbReference type="GO" id="GO:0004819">
    <property type="term" value="F:glutamine-tRNA ligase activity"/>
    <property type="evidence" value="ECO:0007669"/>
    <property type="project" value="UniProtKB-UniRule"/>
</dbReference>
<feature type="short sequence motif" description="'KMSKS' region" evidence="9">
    <location>
        <begin position="275"/>
        <end position="279"/>
    </location>
</feature>
<dbReference type="EC" id="6.1.1.18" evidence="9"/>
<evidence type="ECO:0000256" key="8">
    <source>
        <dbReference type="ARBA" id="ARBA00048270"/>
    </source>
</evidence>
<feature type="short sequence motif" description="'HIGH' region" evidence="9">
    <location>
        <begin position="41"/>
        <end position="51"/>
    </location>
</feature>
<accession>A0A9D1NJU3</accession>
<dbReference type="Gene3D" id="3.40.50.620">
    <property type="entry name" value="HUPs"/>
    <property type="match status" value="1"/>
</dbReference>
<dbReference type="PANTHER" id="PTHR43097:SF5">
    <property type="entry name" value="GLUTAMATE--TRNA LIGASE"/>
    <property type="match status" value="1"/>
</dbReference>
<feature type="binding site" evidence="9">
    <location>
        <position position="238"/>
    </location>
    <ligand>
        <name>ATP</name>
        <dbReference type="ChEBI" id="CHEBI:30616"/>
    </ligand>
</feature>
<feature type="binding site" evidence="9">
    <location>
        <position position="219"/>
    </location>
    <ligand>
        <name>L-glutamine</name>
        <dbReference type="ChEBI" id="CHEBI:58359"/>
    </ligand>
</feature>
<dbReference type="HAMAP" id="MF_00126">
    <property type="entry name" value="Gln_tRNA_synth"/>
    <property type="match status" value="1"/>
</dbReference>
<evidence type="ECO:0000256" key="6">
    <source>
        <dbReference type="ARBA" id="ARBA00022917"/>
    </source>
</evidence>
<dbReference type="InterPro" id="IPR022861">
    <property type="entry name" value="Gln_tRNA_ligase_bac"/>
</dbReference>
<evidence type="ECO:0000256" key="1">
    <source>
        <dbReference type="ARBA" id="ARBA00005594"/>
    </source>
</evidence>
<feature type="binding site" evidence="9">
    <location>
        <position position="74"/>
    </location>
    <ligand>
        <name>L-glutamine</name>
        <dbReference type="ChEBI" id="CHEBI:58359"/>
    </ligand>
</feature>
<dbReference type="Pfam" id="PF20974">
    <property type="entry name" value="tRNA-synt_1c_C2"/>
    <property type="match status" value="1"/>
</dbReference>
<evidence type="ECO:0000256" key="7">
    <source>
        <dbReference type="ARBA" id="ARBA00023146"/>
    </source>
</evidence>
<keyword evidence="6 9" id="KW-0648">Protein biosynthesis</keyword>
<feature type="binding site" evidence="9">
    <location>
        <begin position="276"/>
        <end position="278"/>
    </location>
    <ligand>
        <name>ATP</name>
        <dbReference type="ChEBI" id="CHEBI:30616"/>
    </ligand>
</feature>
<evidence type="ECO:0000256" key="4">
    <source>
        <dbReference type="ARBA" id="ARBA00022741"/>
    </source>
</evidence>
<dbReference type="PANTHER" id="PTHR43097">
    <property type="entry name" value="GLUTAMINE-TRNA LIGASE"/>
    <property type="match status" value="1"/>
</dbReference>
<dbReference type="GO" id="GO:0005829">
    <property type="term" value="C:cytosol"/>
    <property type="evidence" value="ECO:0007669"/>
    <property type="project" value="TreeGrafter"/>
</dbReference>
<feature type="domain" description="Glutamyl/glutaminyl-tRNA synthetase class Ib catalytic" evidence="11">
    <location>
        <begin position="34"/>
        <end position="344"/>
    </location>
</feature>
<feature type="binding site" evidence="9">
    <location>
        <begin position="48"/>
        <end position="54"/>
    </location>
    <ligand>
        <name>ATP</name>
        <dbReference type="ChEBI" id="CHEBI:30616"/>
    </ligand>
</feature>
<evidence type="ECO:0000259" key="13">
    <source>
        <dbReference type="Pfam" id="PF20974"/>
    </source>
</evidence>
<keyword evidence="7 9" id="KW-0030">Aminoacyl-tRNA synthetase</keyword>
<comment type="caution">
    <text evidence="14">The sequence shown here is derived from an EMBL/GenBank/DDBJ whole genome shotgun (WGS) entry which is preliminary data.</text>
</comment>
<evidence type="ECO:0000313" key="15">
    <source>
        <dbReference type="Proteomes" id="UP000886812"/>
    </source>
</evidence>
<dbReference type="Pfam" id="PF03950">
    <property type="entry name" value="tRNA-synt_1c_C"/>
    <property type="match status" value="1"/>
</dbReference>
<name>A0A9D1NJU3_9BACT</name>
<dbReference type="FunFam" id="2.40.240.10:FF:000001">
    <property type="entry name" value="Glutamine--tRNA ligase"/>
    <property type="match status" value="1"/>
</dbReference>
<dbReference type="Proteomes" id="UP000886812">
    <property type="component" value="Unassembled WGS sequence"/>
</dbReference>
<evidence type="ECO:0000313" key="14">
    <source>
        <dbReference type="EMBL" id="HIV03934.1"/>
    </source>
</evidence>
<feature type="binding site" evidence="9">
    <location>
        <begin position="42"/>
        <end position="44"/>
    </location>
    <ligand>
        <name>ATP</name>
        <dbReference type="ChEBI" id="CHEBI:30616"/>
    </ligand>
</feature>
<dbReference type="SUPFAM" id="SSF50715">
    <property type="entry name" value="Ribosomal protein L25-like"/>
    <property type="match status" value="1"/>
</dbReference>
<dbReference type="InterPro" id="IPR020056">
    <property type="entry name" value="Rbsml_bL25/Gln-tRNA_synth_N"/>
</dbReference>
<dbReference type="NCBIfam" id="NF011291">
    <property type="entry name" value="PRK14703.1"/>
    <property type="match status" value="1"/>
</dbReference>
<dbReference type="SUPFAM" id="SSF52374">
    <property type="entry name" value="Nucleotidylyl transferase"/>
    <property type="match status" value="1"/>
</dbReference>
<dbReference type="InterPro" id="IPR050132">
    <property type="entry name" value="Gln/Glu-tRNA_Ligase"/>
</dbReference>
<evidence type="ECO:0000259" key="12">
    <source>
        <dbReference type="Pfam" id="PF03950"/>
    </source>
</evidence>
<dbReference type="InterPro" id="IPR011035">
    <property type="entry name" value="Ribosomal_bL25/Gln-tRNA_synth"/>
</dbReference>
<dbReference type="InterPro" id="IPR000924">
    <property type="entry name" value="Glu/Gln-tRNA-synth"/>
</dbReference>
<feature type="binding site" evidence="9">
    <location>
        <begin position="268"/>
        <end position="269"/>
    </location>
    <ligand>
        <name>ATP</name>
        <dbReference type="ChEBI" id="CHEBI:30616"/>
    </ligand>
</feature>
<proteinExistence type="inferred from homology"/>
<evidence type="ECO:0000256" key="3">
    <source>
        <dbReference type="ARBA" id="ARBA00022598"/>
    </source>
</evidence>
<organism evidence="14 15">
    <name type="scientific">Candidatus Spyradosoma merdigallinarum</name>
    <dbReference type="NCBI Taxonomy" id="2840950"/>
    <lineage>
        <taxon>Bacteria</taxon>
        <taxon>Pseudomonadati</taxon>
        <taxon>Verrucomicrobiota</taxon>
        <taxon>Opitutia</taxon>
        <taxon>Opitutia incertae sedis</taxon>
        <taxon>Candidatus Spyradosoma</taxon>
    </lineage>
</organism>
<dbReference type="EMBL" id="DVOG01000056">
    <property type="protein sequence ID" value="HIV03934.1"/>
    <property type="molecule type" value="Genomic_DNA"/>
</dbReference>
<evidence type="ECO:0000256" key="5">
    <source>
        <dbReference type="ARBA" id="ARBA00022840"/>
    </source>
</evidence>
<evidence type="ECO:0000256" key="10">
    <source>
        <dbReference type="RuleBase" id="RU363037"/>
    </source>
</evidence>
<evidence type="ECO:0000256" key="9">
    <source>
        <dbReference type="HAMAP-Rule" id="MF_00126"/>
    </source>
</evidence>
<dbReference type="NCBIfam" id="TIGR00440">
    <property type="entry name" value="glnS"/>
    <property type="match status" value="1"/>
</dbReference>
<keyword evidence="2 9" id="KW-0963">Cytoplasm</keyword>
<comment type="similarity">
    <text evidence="1 9 10">Belongs to the class-I aminoacyl-tRNA synthetase family.</text>
</comment>
<protein>
    <recommendedName>
        <fullName evidence="9">Glutamine--tRNA ligase</fullName>
        <ecNumber evidence="9">6.1.1.18</ecNumber>
    </recommendedName>
    <alternativeName>
        <fullName evidence="9">Glutaminyl-tRNA synthetase</fullName>
        <shortName evidence="9">GlnRS</shortName>
    </alternativeName>
</protein>
<keyword evidence="5 9" id="KW-0067">ATP-binding</keyword>
<dbReference type="GO" id="GO:0006425">
    <property type="term" value="P:glutaminyl-tRNA aminoacylation"/>
    <property type="evidence" value="ECO:0007669"/>
    <property type="project" value="UniProtKB-UniRule"/>
</dbReference>
<dbReference type="InterPro" id="IPR049437">
    <property type="entry name" value="tRNA-synt_1c_C2"/>
</dbReference>
<dbReference type="AlphaFoldDB" id="A0A9D1NJU3"/>
<dbReference type="Pfam" id="PF00749">
    <property type="entry name" value="tRNA-synt_1c"/>
    <property type="match status" value="1"/>
</dbReference>
<keyword evidence="3 9" id="KW-0436">Ligase</keyword>
<evidence type="ECO:0000256" key="2">
    <source>
        <dbReference type="ARBA" id="ARBA00022490"/>
    </source>
</evidence>
<evidence type="ECO:0000259" key="11">
    <source>
        <dbReference type="Pfam" id="PF00749"/>
    </source>
</evidence>